<keyword evidence="1 2" id="KW-0238">DNA-binding</keyword>
<dbReference type="Gene3D" id="1.10.10.60">
    <property type="entry name" value="Homeodomain-like"/>
    <property type="match status" value="1"/>
</dbReference>
<dbReference type="RefSeq" id="WP_072710023.1">
    <property type="nucleotide sequence ID" value="NZ_FRCF01000005.1"/>
</dbReference>
<proteinExistence type="predicted"/>
<gene>
    <name evidence="4" type="ORF">SAMN02745189_01572</name>
</gene>
<organism evidence="4 5">
    <name type="scientific">Lacicoccus alkaliphilus DSM 16010</name>
    <dbReference type="NCBI Taxonomy" id="1123231"/>
    <lineage>
        <taxon>Bacteria</taxon>
        <taxon>Bacillati</taxon>
        <taxon>Bacillota</taxon>
        <taxon>Bacilli</taxon>
        <taxon>Bacillales</taxon>
        <taxon>Salinicoccaceae</taxon>
        <taxon>Lacicoccus</taxon>
    </lineage>
</organism>
<dbReference type="GO" id="GO:0003677">
    <property type="term" value="F:DNA binding"/>
    <property type="evidence" value="ECO:0007669"/>
    <property type="project" value="UniProtKB-UniRule"/>
</dbReference>
<dbReference type="InterPro" id="IPR036271">
    <property type="entry name" value="Tet_transcr_reg_TetR-rel_C_sf"/>
</dbReference>
<keyword evidence="5" id="KW-1185">Reference proteome</keyword>
<feature type="DNA-binding region" description="H-T-H motif" evidence="2">
    <location>
        <begin position="33"/>
        <end position="52"/>
    </location>
</feature>
<evidence type="ECO:0000259" key="3">
    <source>
        <dbReference type="PROSITE" id="PS50977"/>
    </source>
</evidence>
<dbReference type="SUPFAM" id="SSF48498">
    <property type="entry name" value="Tetracyclin repressor-like, C-terminal domain"/>
    <property type="match status" value="1"/>
</dbReference>
<feature type="domain" description="HTH tetR-type" evidence="3">
    <location>
        <begin position="10"/>
        <end position="70"/>
    </location>
</feature>
<dbReference type="Gene3D" id="1.10.357.10">
    <property type="entry name" value="Tetracycline Repressor, domain 2"/>
    <property type="match status" value="1"/>
</dbReference>
<dbReference type="Pfam" id="PF00440">
    <property type="entry name" value="TetR_N"/>
    <property type="match status" value="1"/>
</dbReference>
<evidence type="ECO:0000313" key="4">
    <source>
        <dbReference type="EMBL" id="SHM11092.1"/>
    </source>
</evidence>
<dbReference type="PROSITE" id="PS50977">
    <property type="entry name" value="HTH_TETR_2"/>
    <property type="match status" value="1"/>
</dbReference>
<dbReference type="SUPFAM" id="SSF46689">
    <property type="entry name" value="Homeodomain-like"/>
    <property type="match status" value="1"/>
</dbReference>
<dbReference type="EMBL" id="FRCF01000005">
    <property type="protein sequence ID" value="SHM11092.1"/>
    <property type="molecule type" value="Genomic_DNA"/>
</dbReference>
<dbReference type="InterPro" id="IPR050109">
    <property type="entry name" value="HTH-type_TetR-like_transc_reg"/>
</dbReference>
<name>A0A1M7G3Y6_9BACL</name>
<evidence type="ECO:0000256" key="1">
    <source>
        <dbReference type="ARBA" id="ARBA00023125"/>
    </source>
</evidence>
<protein>
    <submittedName>
        <fullName evidence="4">Transcriptional regulator, TetR family</fullName>
    </submittedName>
</protein>
<evidence type="ECO:0000256" key="2">
    <source>
        <dbReference type="PROSITE-ProRule" id="PRU00335"/>
    </source>
</evidence>
<dbReference type="GO" id="GO:0006355">
    <property type="term" value="P:regulation of DNA-templated transcription"/>
    <property type="evidence" value="ECO:0007669"/>
    <property type="project" value="UniProtKB-ARBA"/>
</dbReference>
<dbReference type="Proteomes" id="UP000184206">
    <property type="component" value="Unassembled WGS sequence"/>
</dbReference>
<evidence type="ECO:0000313" key="5">
    <source>
        <dbReference type="Proteomes" id="UP000184206"/>
    </source>
</evidence>
<sequence length="208" mass="24439">MRDAFKKLDPSRQAEILNAALDEFAQYGYKDASTNRIVKHAGMSKGMLYYYFENKEDVYFTCTEYTLERVRDELLSWDLPKQGFIERSAAVAELKHKYYAAHPEISMFLSHVYLEDTVPEKYRALQDALFNEGYKALYADIDYSFFRDDIDHDVLMQLIKWTFDGYSKHIGEVSRQGGSGAGDFEKHFRAFGTYLDAMKKIYYKEEYQ</sequence>
<dbReference type="PANTHER" id="PTHR30328">
    <property type="entry name" value="TRANSCRIPTIONAL REPRESSOR"/>
    <property type="match status" value="1"/>
</dbReference>
<dbReference type="STRING" id="1123231.SAMN02745189_01572"/>
<accession>A0A1M7G3Y6</accession>
<reference evidence="4 5" key="1">
    <citation type="submission" date="2016-11" db="EMBL/GenBank/DDBJ databases">
        <authorList>
            <person name="Jaros S."/>
            <person name="Januszkiewicz K."/>
            <person name="Wedrychowicz H."/>
        </authorList>
    </citation>
    <scope>NUCLEOTIDE SEQUENCE [LARGE SCALE GENOMIC DNA]</scope>
    <source>
        <strain evidence="4 5">DSM 16010</strain>
    </source>
</reference>
<dbReference type="InterPro" id="IPR009057">
    <property type="entry name" value="Homeodomain-like_sf"/>
</dbReference>
<dbReference type="PRINTS" id="PR00455">
    <property type="entry name" value="HTHTETR"/>
</dbReference>
<dbReference type="OrthoDB" id="9780939at2"/>
<dbReference type="AlphaFoldDB" id="A0A1M7G3Y6"/>
<dbReference type="InterPro" id="IPR001647">
    <property type="entry name" value="HTH_TetR"/>
</dbReference>
<dbReference type="PANTHER" id="PTHR30328:SF54">
    <property type="entry name" value="HTH-TYPE TRANSCRIPTIONAL REPRESSOR SCO4008"/>
    <property type="match status" value="1"/>
</dbReference>